<evidence type="ECO:0000259" key="2">
    <source>
        <dbReference type="Pfam" id="PF00144"/>
    </source>
</evidence>
<dbReference type="Pfam" id="PF00144">
    <property type="entry name" value="Beta-lactamase"/>
    <property type="match status" value="1"/>
</dbReference>
<evidence type="ECO:0000256" key="1">
    <source>
        <dbReference type="SAM" id="Phobius"/>
    </source>
</evidence>
<sequence>SAILDQETPNGTLDYAKTRIFDPLNITNYHWNLDRQGIPNGATLLHLTPRDMAKFGFLYLNNGSWNGTQLIPSSWVADSTTSFINVGFDQGHGSGYGYKWWLYNWENAYTARGSNGQHIAVIPGTTVVTHLIDGIIINEEIIFGIIVCIILILIVAIGTTIGQITLKYGQANI</sequence>
<feature type="non-terminal residue" evidence="3">
    <location>
        <position position="1"/>
    </location>
</feature>
<dbReference type="SUPFAM" id="SSF56601">
    <property type="entry name" value="beta-lactamase/transpeptidase-like"/>
    <property type="match status" value="1"/>
</dbReference>
<evidence type="ECO:0000313" key="3">
    <source>
        <dbReference type="EMBL" id="GAH10123.1"/>
    </source>
</evidence>
<organism evidence="3">
    <name type="scientific">marine sediment metagenome</name>
    <dbReference type="NCBI Taxonomy" id="412755"/>
    <lineage>
        <taxon>unclassified sequences</taxon>
        <taxon>metagenomes</taxon>
        <taxon>ecological metagenomes</taxon>
    </lineage>
</organism>
<gene>
    <name evidence="3" type="ORF">S01H4_61345</name>
</gene>
<protein>
    <recommendedName>
        <fullName evidence="2">Beta-lactamase-related domain-containing protein</fullName>
    </recommendedName>
</protein>
<dbReference type="InterPro" id="IPR050789">
    <property type="entry name" value="Diverse_Enzym_Activities"/>
</dbReference>
<keyword evidence="1" id="KW-0472">Membrane</keyword>
<dbReference type="PANTHER" id="PTHR43283">
    <property type="entry name" value="BETA-LACTAMASE-RELATED"/>
    <property type="match status" value="1"/>
</dbReference>
<proteinExistence type="predicted"/>
<dbReference type="InterPro" id="IPR012338">
    <property type="entry name" value="Beta-lactam/transpept-like"/>
</dbReference>
<accession>X1ENA1</accession>
<feature type="transmembrane region" description="Helical" evidence="1">
    <location>
        <begin position="141"/>
        <end position="166"/>
    </location>
</feature>
<reference evidence="3" key="1">
    <citation type="journal article" date="2014" name="Front. Microbiol.">
        <title>High frequency of phylogenetically diverse reductive dehalogenase-homologous genes in deep subseafloor sedimentary metagenomes.</title>
        <authorList>
            <person name="Kawai M."/>
            <person name="Futagami T."/>
            <person name="Toyoda A."/>
            <person name="Takaki Y."/>
            <person name="Nishi S."/>
            <person name="Hori S."/>
            <person name="Arai W."/>
            <person name="Tsubouchi T."/>
            <person name="Morono Y."/>
            <person name="Uchiyama I."/>
            <person name="Ito T."/>
            <person name="Fujiyama A."/>
            <person name="Inagaki F."/>
            <person name="Takami H."/>
        </authorList>
    </citation>
    <scope>NUCLEOTIDE SEQUENCE</scope>
    <source>
        <strain evidence="3">Expedition CK06-06</strain>
    </source>
</reference>
<dbReference type="AlphaFoldDB" id="X1ENA1"/>
<feature type="non-terminal residue" evidence="3">
    <location>
        <position position="173"/>
    </location>
</feature>
<feature type="domain" description="Beta-lactamase-related" evidence="2">
    <location>
        <begin position="12"/>
        <end position="128"/>
    </location>
</feature>
<dbReference type="InterPro" id="IPR001466">
    <property type="entry name" value="Beta-lactam-related"/>
</dbReference>
<keyword evidence="1" id="KW-1133">Transmembrane helix</keyword>
<keyword evidence="1" id="KW-0812">Transmembrane</keyword>
<dbReference type="EMBL" id="BART01036354">
    <property type="protein sequence ID" value="GAH10123.1"/>
    <property type="molecule type" value="Genomic_DNA"/>
</dbReference>
<comment type="caution">
    <text evidence="3">The sequence shown here is derived from an EMBL/GenBank/DDBJ whole genome shotgun (WGS) entry which is preliminary data.</text>
</comment>
<dbReference type="PANTHER" id="PTHR43283:SF7">
    <property type="entry name" value="BETA-LACTAMASE-RELATED DOMAIN-CONTAINING PROTEIN"/>
    <property type="match status" value="1"/>
</dbReference>
<dbReference type="Gene3D" id="3.40.710.10">
    <property type="entry name" value="DD-peptidase/beta-lactamase superfamily"/>
    <property type="match status" value="1"/>
</dbReference>
<name>X1ENA1_9ZZZZ</name>